<name>A0ACC8XHJ1_9FIRM</name>
<dbReference type="Proteomes" id="UP000188637">
    <property type="component" value="Unassembled WGS sequence"/>
</dbReference>
<comment type="caution">
    <text evidence="1">The sequence shown here is derived from an EMBL/GenBank/DDBJ whole genome shotgun (WGS) entry which is preliminary data.</text>
</comment>
<evidence type="ECO:0000313" key="2">
    <source>
        <dbReference type="Proteomes" id="UP000188637"/>
    </source>
</evidence>
<proteinExistence type="predicted"/>
<keyword evidence="2" id="KW-1185">Reference proteome</keyword>
<gene>
    <name evidence="1" type="ORF">AN640_06630</name>
</gene>
<dbReference type="EMBL" id="LJHD01000163">
    <property type="protein sequence ID" value="ONI43137.1"/>
    <property type="molecule type" value="Genomic_DNA"/>
</dbReference>
<reference evidence="1" key="1">
    <citation type="submission" date="2016-08" db="EMBL/GenBank/DDBJ databases">
        <authorList>
            <person name="Ngugi D.K."/>
            <person name="Miyake S."/>
            <person name="Stingl U."/>
        </authorList>
    </citation>
    <scope>NUCLEOTIDE SEQUENCE</scope>
    <source>
        <strain evidence="1">SCG-D08WGA-EpuloA1</strain>
    </source>
</reference>
<organism evidence="1 2">
    <name type="scientific">Candidatus Epulonipiscium fishelsonii</name>
    <dbReference type="NCBI Taxonomy" id="77094"/>
    <lineage>
        <taxon>Bacteria</taxon>
        <taxon>Bacillati</taxon>
        <taxon>Bacillota</taxon>
        <taxon>Clostridia</taxon>
        <taxon>Lachnospirales</taxon>
        <taxon>Lachnospiraceae</taxon>
        <taxon>Candidatus Epulonipiscium</taxon>
    </lineage>
</organism>
<accession>A0ACC8XHJ1</accession>
<protein>
    <submittedName>
        <fullName evidence="1">Uncharacterized protein</fullName>
    </submittedName>
</protein>
<evidence type="ECO:0000313" key="1">
    <source>
        <dbReference type="EMBL" id="ONI43137.1"/>
    </source>
</evidence>
<sequence length="494" mass="57040">MEKNMLKKDMLNKANQYAQNNKLNKRYKPIYHISPPIGWMNDPNGLCFFKGEYHAFFQYHPYESVWGPMHWGHAKSKDLINWEYLPVALAPDSECDEVGCFSGSAIEHDGKLFLIYTGVNRNERNQDMQTQCIAYSEDGINFKKIEQNPVLTAKDLPESCQKYSGEFRDPKVFIIEGTYYMVTVAKADDNKGQILMYKSNDLTNWEFVNIIYQNDKLGTMFECPDMFSLDGKDVMLMSPMFVPREAHRFHNLHSAVYVVGKLEDDSFKEEYHDEIDGGLDFYAPQTFFDGETRIMIGWLQSWGRTIPTHEMGHNWACSLSLPRELTLLDNKLIQRPVDFVCNYRKTQAKYTYQEVSGFKQFEYVKGDVCEIGLDVDVKNTNFFVINILKTDKEKASIIFNKEQGTLAFDRSAIKNTILGEEAIPVSSRYVPINLKDNKFSLNFFIDKCIVEIFVNGGEQVLSSTVYPEGEKAEIEFWADGVATLESLLCWQLRI</sequence>